<accession>A0A0K1QR06</accession>
<evidence type="ECO:0000313" key="3">
    <source>
        <dbReference type="Proteomes" id="UP000017175"/>
    </source>
</evidence>
<dbReference type="RefSeq" id="WP_017337970.1">
    <property type="nucleotide sequence ID" value="NZ_CP010945.1"/>
</dbReference>
<reference evidence="2 3" key="1">
    <citation type="journal article" date="2012" name="J. Bacteriol.">
        <title>Draft genome sequence of the cyanide-utilizing bacterium Pseudomonas fluorescens strain NCIMB 11764.</title>
        <authorList>
            <person name="Vilo C.A."/>
            <person name="Benedik M.J."/>
            <person name="Kunz D.A."/>
            <person name="Dong Q."/>
        </authorList>
    </citation>
    <scope>NUCLEOTIDE SEQUENCE [LARGE SCALE GENOMIC DNA]</scope>
    <source>
        <strain evidence="2 3">NCIMB 11764</strain>
    </source>
</reference>
<feature type="chain" id="PRO_5005467880" description="Lipoprotein" evidence="1">
    <location>
        <begin position="23"/>
        <end position="131"/>
    </location>
</feature>
<proteinExistence type="predicted"/>
<evidence type="ECO:0008006" key="4">
    <source>
        <dbReference type="Google" id="ProtNLM"/>
    </source>
</evidence>
<name>A0A0K1QR06_PSEFL</name>
<protein>
    <recommendedName>
        <fullName evidence="4">Lipoprotein</fullName>
    </recommendedName>
</protein>
<dbReference type="EMBL" id="CP010945">
    <property type="protein sequence ID" value="AKV08143.1"/>
    <property type="molecule type" value="Genomic_DNA"/>
</dbReference>
<sequence length="131" mass="14378">MKHTDLPLIFALCLTAATGAHAQDSLTPTSAYSSEFNYYGENQPFAHPVPPTLSTVPPRSYIPTPPPDFIPIASQHEFSDSRLPTVADATVRVFIRSYDAERGVYVNEEVIDPTCLLACLSRQGQATPVYH</sequence>
<dbReference type="AlphaFoldDB" id="A0A0K1QR06"/>
<evidence type="ECO:0000313" key="2">
    <source>
        <dbReference type="EMBL" id="AKV08143.1"/>
    </source>
</evidence>
<organism evidence="2 3">
    <name type="scientific">Pseudomonas fluorescens NCIMB 11764</name>
    <dbReference type="NCBI Taxonomy" id="1221522"/>
    <lineage>
        <taxon>Bacteria</taxon>
        <taxon>Pseudomonadati</taxon>
        <taxon>Pseudomonadota</taxon>
        <taxon>Gammaproteobacteria</taxon>
        <taxon>Pseudomonadales</taxon>
        <taxon>Pseudomonadaceae</taxon>
        <taxon>Pseudomonas</taxon>
    </lineage>
</organism>
<dbReference type="eggNOG" id="ENOG5032KIW">
    <property type="taxonomic scope" value="Bacteria"/>
</dbReference>
<dbReference type="OrthoDB" id="6906356at2"/>
<dbReference type="Proteomes" id="UP000017175">
    <property type="component" value="Chromosome"/>
</dbReference>
<evidence type="ECO:0000256" key="1">
    <source>
        <dbReference type="SAM" id="SignalP"/>
    </source>
</evidence>
<feature type="signal peptide" evidence="1">
    <location>
        <begin position="1"/>
        <end position="22"/>
    </location>
</feature>
<keyword evidence="1" id="KW-0732">Signal</keyword>
<gene>
    <name evidence="2" type="ORF">B723_17710</name>
</gene>